<evidence type="ECO:0000256" key="4">
    <source>
        <dbReference type="ARBA" id="ARBA00022692"/>
    </source>
</evidence>
<dbReference type="EMBL" id="JBHRSU010000030">
    <property type="protein sequence ID" value="MFC3101173.1"/>
    <property type="molecule type" value="Genomic_DNA"/>
</dbReference>
<comment type="subcellular location">
    <subcellularLocation>
        <location evidence="1">Cell membrane</location>
        <topology evidence="1">Multi-pass membrane protein</topology>
    </subcellularLocation>
</comment>
<feature type="transmembrane region" description="Helical" evidence="7">
    <location>
        <begin position="142"/>
        <end position="160"/>
    </location>
</feature>
<dbReference type="InterPro" id="IPR036259">
    <property type="entry name" value="MFS_trans_sf"/>
</dbReference>
<dbReference type="PANTHER" id="PTHR23513:SF11">
    <property type="entry name" value="STAPHYLOFERRIN A TRANSPORTER"/>
    <property type="match status" value="1"/>
</dbReference>
<accession>A0ABV7EH16</accession>
<keyword evidence="6 7" id="KW-0472">Membrane</keyword>
<organism evidence="8 9">
    <name type="scientific">Alteraurantiacibacter lauratis</name>
    <dbReference type="NCBI Taxonomy" id="2054627"/>
    <lineage>
        <taxon>Bacteria</taxon>
        <taxon>Pseudomonadati</taxon>
        <taxon>Pseudomonadota</taxon>
        <taxon>Alphaproteobacteria</taxon>
        <taxon>Sphingomonadales</taxon>
        <taxon>Erythrobacteraceae</taxon>
        <taxon>Alteraurantiacibacter</taxon>
    </lineage>
</organism>
<dbReference type="RefSeq" id="WP_336919568.1">
    <property type="nucleotide sequence ID" value="NZ_JBANRN010000011.1"/>
</dbReference>
<dbReference type="Proteomes" id="UP001595378">
    <property type="component" value="Unassembled WGS sequence"/>
</dbReference>
<evidence type="ECO:0000256" key="5">
    <source>
        <dbReference type="ARBA" id="ARBA00022989"/>
    </source>
</evidence>
<dbReference type="InterPro" id="IPR010290">
    <property type="entry name" value="TM_effector"/>
</dbReference>
<protein>
    <submittedName>
        <fullName evidence="8">MFS transporter</fullName>
    </submittedName>
</protein>
<evidence type="ECO:0000256" key="6">
    <source>
        <dbReference type="ARBA" id="ARBA00023136"/>
    </source>
</evidence>
<evidence type="ECO:0000256" key="1">
    <source>
        <dbReference type="ARBA" id="ARBA00004651"/>
    </source>
</evidence>
<feature type="transmembrane region" description="Helical" evidence="7">
    <location>
        <begin position="288"/>
        <end position="308"/>
    </location>
</feature>
<proteinExistence type="predicted"/>
<dbReference type="Pfam" id="PF05977">
    <property type="entry name" value="MFS_3"/>
    <property type="match status" value="1"/>
</dbReference>
<feature type="transmembrane region" description="Helical" evidence="7">
    <location>
        <begin position="51"/>
        <end position="70"/>
    </location>
</feature>
<evidence type="ECO:0000256" key="7">
    <source>
        <dbReference type="SAM" id="Phobius"/>
    </source>
</evidence>
<evidence type="ECO:0000313" key="8">
    <source>
        <dbReference type="EMBL" id="MFC3101173.1"/>
    </source>
</evidence>
<keyword evidence="9" id="KW-1185">Reference proteome</keyword>
<name>A0ABV7EH16_9SPHN</name>
<feature type="transmembrane region" description="Helical" evidence="7">
    <location>
        <begin position="374"/>
        <end position="393"/>
    </location>
</feature>
<dbReference type="SUPFAM" id="SSF103473">
    <property type="entry name" value="MFS general substrate transporter"/>
    <property type="match status" value="1"/>
</dbReference>
<dbReference type="Gene3D" id="1.20.1250.20">
    <property type="entry name" value="MFS general substrate transporter like domains"/>
    <property type="match status" value="1"/>
</dbReference>
<feature type="transmembrane region" description="Helical" evidence="7">
    <location>
        <begin position="109"/>
        <end position="130"/>
    </location>
</feature>
<feature type="transmembrane region" description="Helical" evidence="7">
    <location>
        <begin position="166"/>
        <end position="191"/>
    </location>
</feature>
<dbReference type="PANTHER" id="PTHR23513">
    <property type="entry name" value="INTEGRAL MEMBRANE EFFLUX PROTEIN-RELATED"/>
    <property type="match status" value="1"/>
</dbReference>
<keyword evidence="5 7" id="KW-1133">Transmembrane helix</keyword>
<keyword evidence="4 7" id="KW-0812">Transmembrane</keyword>
<evidence type="ECO:0000256" key="3">
    <source>
        <dbReference type="ARBA" id="ARBA00022475"/>
    </source>
</evidence>
<comment type="caution">
    <text evidence="8">The sequence shown here is derived from an EMBL/GenBank/DDBJ whole genome shotgun (WGS) entry which is preliminary data.</text>
</comment>
<feature type="transmembrane region" description="Helical" evidence="7">
    <location>
        <begin position="344"/>
        <end position="368"/>
    </location>
</feature>
<feature type="transmembrane region" description="Helical" evidence="7">
    <location>
        <begin position="260"/>
        <end position="281"/>
    </location>
</feature>
<feature type="transmembrane region" description="Helical" evidence="7">
    <location>
        <begin position="82"/>
        <end position="103"/>
    </location>
</feature>
<evidence type="ECO:0000313" key="9">
    <source>
        <dbReference type="Proteomes" id="UP001595378"/>
    </source>
</evidence>
<keyword evidence="2" id="KW-0813">Transport</keyword>
<sequence length="405" mass="40518">MTAPWPRSFAPLRHGAFALMMGGVLLTNLGHSVQGVGAAWHLTASGAPADVVALVQTALNLPILLLALPAGAWADMYDKRRIIIGAHLTMLAGCALLIALTGLGMASAAPVIVLTGAIACAAACFGPAMGASIRSAVPAGELAVAVALNILIFNAARAIGPALGGGIVSAGGAQTAFVGAAVFYATALAIYTKWRGASPPPEARLRLAAMITQGLRAAALSRELRTILSRAFLFTLAGAAAWALMPLVSAQMLGRGASTYGLLLGALGLGAVIGAASATWLRQRLSAEAITGGAGLVYGAACLGVAAAPGLVPMLALLVVAGAGWVQALSGFSVSSQLWAPRHAVGRIVAMASALTFGGLALGSWLWGHVAQDFGVATALAASGAAMLLLPLLGRVLPMPAHEQD</sequence>
<dbReference type="CDD" id="cd06173">
    <property type="entry name" value="MFS_MefA_like"/>
    <property type="match status" value="1"/>
</dbReference>
<evidence type="ECO:0000256" key="2">
    <source>
        <dbReference type="ARBA" id="ARBA00022448"/>
    </source>
</evidence>
<feature type="transmembrane region" description="Helical" evidence="7">
    <location>
        <begin position="231"/>
        <end position="254"/>
    </location>
</feature>
<keyword evidence="3" id="KW-1003">Cell membrane</keyword>
<reference evidence="9" key="1">
    <citation type="journal article" date="2019" name="Int. J. Syst. Evol. Microbiol.">
        <title>The Global Catalogue of Microorganisms (GCM) 10K type strain sequencing project: providing services to taxonomists for standard genome sequencing and annotation.</title>
        <authorList>
            <consortium name="The Broad Institute Genomics Platform"/>
            <consortium name="The Broad Institute Genome Sequencing Center for Infectious Disease"/>
            <person name="Wu L."/>
            <person name="Ma J."/>
        </authorList>
    </citation>
    <scope>NUCLEOTIDE SEQUENCE [LARGE SCALE GENOMIC DNA]</scope>
    <source>
        <strain evidence="9">KCTC 52606</strain>
    </source>
</reference>
<gene>
    <name evidence="8" type="ORF">ACFODK_09750</name>
</gene>